<name>A0ABW0J052_9HYPH</name>
<evidence type="ECO:0008006" key="3">
    <source>
        <dbReference type="Google" id="ProtNLM"/>
    </source>
</evidence>
<proteinExistence type="predicted"/>
<evidence type="ECO:0000313" key="2">
    <source>
        <dbReference type="Proteomes" id="UP001596053"/>
    </source>
</evidence>
<evidence type="ECO:0000313" key="1">
    <source>
        <dbReference type="EMBL" id="MFC5422553.1"/>
    </source>
</evidence>
<sequence length="45" mass="5152">MRERVIASAEAGLPARHAAERFGVGIVTAIVWFRRTRETEERKAR</sequence>
<gene>
    <name evidence="1" type="ORF">ACFPOB_23585</name>
</gene>
<dbReference type="Proteomes" id="UP001596053">
    <property type="component" value="Unassembled WGS sequence"/>
</dbReference>
<keyword evidence="2" id="KW-1185">Reference proteome</keyword>
<dbReference type="InterPro" id="IPR009057">
    <property type="entry name" value="Homeodomain-like_sf"/>
</dbReference>
<reference evidence="2" key="1">
    <citation type="journal article" date="2019" name="Int. J. Syst. Evol. Microbiol.">
        <title>The Global Catalogue of Microorganisms (GCM) 10K type strain sequencing project: providing services to taxonomists for standard genome sequencing and annotation.</title>
        <authorList>
            <consortium name="The Broad Institute Genomics Platform"/>
            <consortium name="The Broad Institute Genome Sequencing Center for Infectious Disease"/>
            <person name="Wu L."/>
            <person name="Ma J."/>
        </authorList>
    </citation>
    <scope>NUCLEOTIDE SEQUENCE [LARGE SCALE GENOMIC DNA]</scope>
    <source>
        <strain evidence="2">NCAIM B.01391</strain>
    </source>
</reference>
<organism evidence="1 2">
    <name type="scientific">Bosea eneae</name>
    <dbReference type="NCBI Taxonomy" id="151454"/>
    <lineage>
        <taxon>Bacteria</taxon>
        <taxon>Pseudomonadati</taxon>
        <taxon>Pseudomonadota</taxon>
        <taxon>Alphaproteobacteria</taxon>
        <taxon>Hyphomicrobiales</taxon>
        <taxon>Boseaceae</taxon>
        <taxon>Bosea</taxon>
    </lineage>
</organism>
<dbReference type="SUPFAM" id="SSF46689">
    <property type="entry name" value="Homeodomain-like"/>
    <property type="match status" value="1"/>
</dbReference>
<comment type="caution">
    <text evidence="1">The sequence shown here is derived from an EMBL/GenBank/DDBJ whole genome shotgun (WGS) entry which is preliminary data.</text>
</comment>
<dbReference type="EMBL" id="JBHSLW010000040">
    <property type="protein sequence ID" value="MFC5422553.1"/>
    <property type="molecule type" value="Genomic_DNA"/>
</dbReference>
<dbReference type="RefSeq" id="WP_156448947.1">
    <property type="nucleotide sequence ID" value="NZ_JBHSLW010000040.1"/>
</dbReference>
<accession>A0ABW0J052</accession>
<protein>
    <recommendedName>
        <fullName evidence="3">Transposase</fullName>
    </recommendedName>
</protein>